<keyword evidence="10" id="KW-1071">Ligand-gated ion channel</keyword>
<dbReference type="OrthoDB" id="537665at2759"/>
<dbReference type="Gene3D" id="1.10.287.70">
    <property type="match status" value="2"/>
</dbReference>
<evidence type="ECO:0000256" key="11">
    <source>
        <dbReference type="ARBA" id="ARBA00023303"/>
    </source>
</evidence>
<feature type="transmembrane region" description="Helical" evidence="13">
    <location>
        <begin position="364"/>
        <end position="389"/>
    </location>
</feature>
<organism evidence="15 16">
    <name type="scientific">Tetrabaena socialis</name>
    <dbReference type="NCBI Taxonomy" id="47790"/>
    <lineage>
        <taxon>Eukaryota</taxon>
        <taxon>Viridiplantae</taxon>
        <taxon>Chlorophyta</taxon>
        <taxon>core chlorophytes</taxon>
        <taxon>Chlorophyceae</taxon>
        <taxon>CS clade</taxon>
        <taxon>Chlamydomonadales</taxon>
        <taxon>Tetrabaenaceae</taxon>
        <taxon>Tetrabaena</taxon>
    </lineage>
</organism>
<feature type="region of interest" description="Disordered" evidence="12">
    <location>
        <begin position="477"/>
        <end position="503"/>
    </location>
</feature>
<evidence type="ECO:0000256" key="8">
    <source>
        <dbReference type="ARBA" id="ARBA00023170"/>
    </source>
</evidence>
<keyword evidence="11" id="KW-0407">Ion channel</keyword>
<evidence type="ECO:0000256" key="7">
    <source>
        <dbReference type="ARBA" id="ARBA00023136"/>
    </source>
</evidence>
<name>A0A2J8A6H2_9CHLO</name>
<evidence type="ECO:0000256" key="5">
    <source>
        <dbReference type="ARBA" id="ARBA00022989"/>
    </source>
</evidence>
<keyword evidence="16" id="KW-1185">Reference proteome</keyword>
<feature type="transmembrane region" description="Helical" evidence="13">
    <location>
        <begin position="199"/>
        <end position="219"/>
    </location>
</feature>
<keyword evidence="7 13" id="KW-0472">Membrane</keyword>
<dbReference type="SMART" id="SM00062">
    <property type="entry name" value="PBPb"/>
    <property type="match status" value="1"/>
</dbReference>
<accession>A0A2J8A6H2</accession>
<dbReference type="Gene3D" id="3.40.190.10">
    <property type="entry name" value="Periplasmic binding protein-like II"/>
    <property type="match status" value="2"/>
</dbReference>
<dbReference type="SUPFAM" id="SSF53850">
    <property type="entry name" value="Periplasmic binding protein-like II"/>
    <property type="match status" value="2"/>
</dbReference>
<protein>
    <submittedName>
        <fullName evidence="15">Glutamate [NMDA] receptor subunit 1</fullName>
    </submittedName>
</protein>
<keyword evidence="9" id="KW-0325">Glycoprotein</keyword>
<evidence type="ECO:0000256" key="6">
    <source>
        <dbReference type="ARBA" id="ARBA00023065"/>
    </source>
</evidence>
<comment type="subcellular location">
    <subcellularLocation>
        <location evidence="1">Membrane</location>
        <topology evidence="1">Multi-pass membrane protein</topology>
    </subcellularLocation>
</comment>
<dbReference type="GO" id="GO:0015276">
    <property type="term" value="F:ligand-gated monoatomic ion channel activity"/>
    <property type="evidence" value="ECO:0007669"/>
    <property type="project" value="InterPro"/>
</dbReference>
<evidence type="ECO:0000259" key="14">
    <source>
        <dbReference type="SMART" id="SM00062"/>
    </source>
</evidence>
<evidence type="ECO:0000256" key="9">
    <source>
        <dbReference type="ARBA" id="ARBA00023180"/>
    </source>
</evidence>
<feature type="transmembrane region" description="Helical" evidence="13">
    <location>
        <begin position="696"/>
        <end position="718"/>
    </location>
</feature>
<evidence type="ECO:0000256" key="12">
    <source>
        <dbReference type="SAM" id="MobiDB-lite"/>
    </source>
</evidence>
<evidence type="ECO:0000256" key="2">
    <source>
        <dbReference type="ARBA" id="ARBA00022448"/>
    </source>
</evidence>
<dbReference type="AlphaFoldDB" id="A0A2J8A6H2"/>
<evidence type="ECO:0000256" key="3">
    <source>
        <dbReference type="ARBA" id="ARBA00022692"/>
    </source>
</evidence>
<dbReference type="InterPro" id="IPR018313">
    <property type="entry name" value="SBP_3_CS"/>
</dbReference>
<comment type="caution">
    <text evidence="15">The sequence shown here is derived from an EMBL/GenBank/DDBJ whole genome shotgun (WGS) entry which is preliminary data.</text>
</comment>
<sequence>MAVAAAVAQQGVPLRVCTSAWAPFVLFNVTTGVLSGYEIDLFEAVASQLKLSWNYSVMEWDDMMNALLLPRSDPSHCDIAPASIPVTTADMGASIKFSYPTFRSGYAVAVGVSGKSTDYWGFTKVFSWELWVAMLVSGLGMSILVWLAERDFSTRGMGKIKYPLQFRPGMYEATYRMYGKLLNTVDEPRVTSLPAKIMVLGWGLMVLVTIATYTAGLTARLTAVSIKTKITSVADLPRYKVGTWDVIAKNFMKYGVRPEPLPWNTEEDGLKMLEMVATGELDALILDNPWLRYQLANRCDITIVGRLFQYVNNAVGFNANTSQGFIDQYNSALAQLIEDGMYETLELAYIRESSCGKVDPTTTIGFYNLLGVYVIMAACCVLGLLLMVLPRLSSRFDVDIKGGTSMDVDREQSFVGRTVSRIGRALSTTGSKPSMTSPAAGVVKVAPGPSVTFKENRSMRLFSEDSSNLQAVTEVLVHPPSSDPPTGADRPFSPASNQQGQPVNDEALQGVPLRVCTSAWAPFVFYNDTTEVLSGYEIDLFEAVASQLKLSFEYSVMDWGDMMNALLLPLNDSAHCDIAPASIPVTTTDLNSLIQFSTPTFRSGYAVAVGVSGKSTDYWGFAKVFSWELWVAMLISGLGISILVWLAERDFSTRGMGKIKYPLQFRPGMYEATYRMYGKLLNTVDEPRVTSLPAKIMVLGWGLTVLVTIATYTAGLTARLTAVTIKTKISGVADLPGYKVGTWDAIAKNFIKYGVRPEPLPWNTEEDGLKMLEMVATGELDALILDNPWLRYQLAGRCDITIVGRMFQYVNNAVGFNAGTPTAFIDQYNSALAQLIEDGMYETLELAYIRESSCGKVDPTTTIGFYNLLGVYVIMAACTVLGLLLMVLPRLSSRFDVDIKGGTSVEIDRERSFVGRTASRIGRAFSTTGSRFSVTGGGGAKVVPDVSIQQPARMFYDDSSNLRTSVVSATAVIVHPNRRNSTGTLSSAENMPTDLSPGLLKVVVEPYSPADLEVQGKPDNDKKLVKQWSSEV</sequence>
<keyword evidence="5 13" id="KW-1133">Transmembrane helix</keyword>
<gene>
    <name evidence="15" type="ORF">TSOC_005338</name>
</gene>
<keyword evidence="4" id="KW-0732">Signal</keyword>
<keyword evidence="2" id="KW-0813">Transport</keyword>
<reference evidence="15 16" key="1">
    <citation type="journal article" date="2017" name="Mol. Biol. Evol.">
        <title>The 4-celled Tetrabaena socialis nuclear genome reveals the essential components for genetic control of cell number at the origin of multicellularity in the volvocine lineage.</title>
        <authorList>
            <person name="Featherston J."/>
            <person name="Arakaki Y."/>
            <person name="Hanschen E.R."/>
            <person name="Ferris P.J."/>
            <person name="Michod R.E."/>
            <person name="Olson B.J.S.C."/>
            <person name="Nozaki H."/>
            <person name="Durand P.M."/>
        </authorList>
    </citation>
    <scope>NUCLEOTIDE SEQUENCE [LARGE SCALE GENOMIC DNA]</scope>
    <source>
        <strain evidence="15 16">NIES-571</strain>
    </source>
</reference>
<proteinExistence type="predicted"/>
<dbReference type="Proteomes" id="UP000236333">
    <property type="component" value="Unassembled WGS sequence"/>
</dbReference>
<evidence type="ECO:0000313" key="16">
    <source>
        <dbReference type="Proteomes" id="UP000236333"/>
    </source>
</evidence>
<feature type="transmembrane region" description="Helical" evidence="13">
    <location>
        <begin position="629"/>
        <end position="647"/>
    </location>
</feature>
<keyword evidence="3 13" id="KW-0812">Transmembrane</keyword>
<evidence type="ECO:0000256" key="4">
    <source>
        <dbReference type="ARBA" id="ARBA00022729"/>
    </source>
</evidence>
<dbReference type="EMBL" id="PGGS01000143">
    <property type="protein sequence ID" value="PNH08131.1"/>
    <property type="molecule type" value="Genomic_DNA"/>
</dbReference>
<dbReference type="InterPro" id="IPR001320">
    <property type="entry name" value="Iontro_rcpt_C"/>
</dbReference>
<evidence type="ECO:0000256" key="13">
    <source>
        <dbReference type="SAM" id="Phobius"/>
    </source>
</evidence>
<keyword evidence="8 15" id="KW-0675">Receptor</keyword>
<dbReference type="GO" id="GO:0016020">
    <property type="term" value="C:membrane"/>
    <property type="evidence" value="ECO:0007669"/>
    <property type="project" value="UniProtKB-SubCell"/>
</dbReference>
<feature type="transmembrane region" description="Helical" evidence="13">
    <location>
        <begin position="865"/>
        <end position="888"/>
    </location>
</feature>
<keyword evidence="6" id="KW-0406">Ion transport</keyword>
<evidence type="ECO:0000256" key="10">
    <source>
        <dbReference type="ARBA" id="ARBA00023286"/>
    </source>
</evidence>
<feature type="transmembrane region" description="Helical" evidence="13">
    <location>
        <begin position="130"/>
        <end position="148"/>
    </location>
</feature>
<dbReference type="Pfam" id="PF00060">
    <property type="entry name" value="Lig_chan"/>
    <property type="match status" value="2"/>
</dbReference>
<feature type="compositionally biased region" description="Basic and acidic residues" evidence="12">
    <location>
        <begin position="1014"/>
        <end position="1024"/>
    </location>
</feature>
<evidence type="ECO:0000256" key="1">
    <source>
        <dbReference type="ARBA" id="ARBA00004141"/>
    </source>
</evidence>
<dbReference type="PROSITE" id="PS01039">
    <property type="entry name" value="SBP_BACTERIAL_3"/>
    <property type="match status" value="2"/>
</dbReference>
<evidence type="ECO:0000313" key="15">
    <source>
        <dbReference type="EMBL" id="PNH08131.1"/>
    </source>
</evidence>
<dbReference type="PANTHER" id="PTHR18966">
    <property type="entry name" value="IONOTROPIC GLUTAMATE RECEPTOR"/>
    <property type="match status" value="1"/>
</dbReference>
<feature type="domain" description="Solute-binding protein family 3/N-terminal" evidence="14">
    <location>
        <begin position="512"/>
        <end position="852"/>
    </location>
</feature>
<dbReference type="InterPro" id="IPR001638">
    <property type="entry name" value="Solute-binding_3/MltF_N"/>
</dbReference>
<dbReference type="InterPro" id="IPR015683">
    <property type="entry name" value="Ionotropic_Glu_rcpt"/>
</dbReference>
<feature type="region of interest" description="Disordered" evidence="12">
    <location>
        <begin position="1010"/>
        <end position="1032"/>
    </location>
</feature>